<evidence type="ECO:0000256" key="4">
    <source>
        <dbReference type="ARBA" id="ARBA00022989"/>
    </source>
</evidence>
<feature type="transmembrane region" description="Helical" evidence="6">
    <location>
        <begin position="145"/>
        <end position="166"/>
    </location>
</feature>
<dbReference type="EMBL" id="CP147404">
    <property type="protein sequence ID" value="WXB92553.1"/>
    <property type="molecule type" value="Genomic_DNA"/>
</dbReference>
<feature type="transmembrane region" description="Helical" evidence="6">
    <location>
        <begin position="103"/>
        <end position="124"/>
    </location>
</feature>
<dbReference type="InterPro" id="IPR019264">
    <property type="entry name" value="DUF2179"/>
</dbReference>
<evidence type="ECO:0000256" key="6">
    <source>
        <dbReference type="SAM" id="Phobius"/>
    </source>
</evidence>
<dbReference type="Pfam" id="PF02588">
    <property type="entry name" value="YitT_membrane"/>
    <property type="match status" value="1"/>
</dbReference>
<evidence type="ECO:0000256" key="1">
    <source>
        <dbReference type="ARBA" id="ARBA00004651"/>
    </source>
</evidence>
<feature type="transmembrane region" description="Helical" evidence="6">
    <location>
        <begin position="75"/>
        <end position="97"/>
    </location>
</feature>
<feature type="transmembrane region" description="Helical" evidence="6">
    <location>
        <begin position="7"/>
        <end position="28"/>
    </location>
</feature>
<evidence type="ECO:0000313" key="9">
    <source>
        <dbReference type="Proteomes" id="UP001387364"/>
    </source>
</evidence>
<dbReference type="PANTHER" id="PTHR33545:SF5">
    <property type="entry name" value="UPF0750 MEMBRANE PROTEIN YITT"/>
    <property type="match status" value="1"/>
</dbReference>
<keyword evidence="3 6" id="KW-0812">Transmembrane</keyword>
<evidence type="ECO:0000313" key="8">
    <source>
        <dbReference type="EMBL" id="WXB92553.1"/>
    </source>
</evidence>
<dbReference type="InterPro" id="IPR015867">
    <property type="entry name" value="N-reg_PII/ATP_PRibTrfase_C"/>
</dbReference>
<evidence type="ECO:0000259" key="7">
    <source>
        <dbReference type="Pfam" id="PF10035"/>
    </source>
</evidence>
<evidence type="ECO:0000256" key="3">
    <source>
        <dbReference type="ARBA" id="ARBA00022692"/>
    </source>
</evidence>
<evidence type="ECO:0000256" key="5">
    <source>
        <dbReference type="ARBA" id="ARBA00023136"/>
    </source>
</evidence>
<dbReference type="PANTHER" id="PTHR33545">
    <property type="entry name" value="UPF0750 MEMBRANE PROTEIN YITT-RELATED"/>
    <property type="match status" value="1"/>
</dbReference>
<dbReference type="InterPro" id="IPR003740">
    <property type="entry name" value="YitT"/>
</dbReference>
<proteinExistence type="predicted"/>
<evidence type="ECO:0000256" key="2">
    <source>
        <dbReference type="ARBA" id="ARBA00022475"/>
    </source>
</evidence>
<dbReference type="Gene3D" id="3.30.70.120">
    <property type="match status" value="1"/>
</dbReference>
<dbReference type="Pfam" id="PF10035">
    <property type="entry name" value="DUF2179"/>
    <property type="match status" value="1"/>
</dbReference>
<protein>
    <submittedName>
        <fullName evidence="8">YitT family protein</fullName>
    </submittedName>
</protein>
<keyword evidence="4 6" id="KW-1133">Transmembrane helix</keyword>
<dbReference type="PIRSF" id="PIRSF006483">
    <property type="entry name" value="Membrane_protein_YitT"/>
    <property type="match status" value="1"/>
</dbReference>
<accession>A0ABZ2N4L5</accession>
<gene>
    <name evidence="8" type="ORF">WDJ61_15175</name>
</gene>
<comment type="subcellular location">
    <subcellularLocation>
        <location evidence="1">Cell membrane</location>
        <topology evidence="1">Multi-pass membrane protein</topology>
    </subcellularLocation>
</comment>
<name>A0ABZ2N4L5_9BACI</name>
<keyword evidence="2" id="KW-1003">Cell membrane</keyword>
<sequence length="274" mass="29467">MKEERSVNILMMLVGSVIVGIAYNFFLIPHEILSSGLSGIAIMFGLITPLNTGVINLLLNLPLLLIGVKKLGKQFIYYTIFSVVMISVSLYVIPIHQVSTEPILSSLFGGVLTGLGIGLIFRASGSSGGFDIIAMLLTKKKDFPLGALLSAMNGIVVAASGFIFTWDAALYTMLAIYTTGKVVDAIHTNHIKLTLTIVTAKGEAVKDNLLANVYRGVTIMPGVGAYSGEERAVLMTVITRYQLNSVKEMIHEADPNAFINVTETVEVIGSFHRG</sequence>
<feature type="domain" description="DUF2179" evidence="7">
    <location>
        <begin position="215"/>
        <end position="269"/>
    </location>
</feature>
<keyword evidence="9" id="KW-1185">Reference proteome</keyword>
<feature type="transmembrane region" description="Helical" evidence="6">
    <location>
        <begin position="40"/>
        <end position="63"/>
    </location>
</feature>
<dbReference type="Proteomes" id="UP001387364">
    <property type="component" value="Chromosome"/>
</dbReference>
<organism evidence="8 9">
    <name type="scientific">Bacillus kandeliae</name>
    <dbReference type="NCBI Taxonomy" id="3129297"/>
    <lineage>
        <taxon>Bacteria</taxon>
        <taxon>Bacillati</taxon>
        <taxon>Bacillota</taxon>
        <taxon>Bacilli</taxon>
        <taxon>Bacillales</taxon>
        <taxon>Bacillaceae</taxon>
        <taxon>Bacillus</taxon>
    </lineage>
</organism>
<dbReference type="CDD" id="cd16380">
    <property type="entry name" value="YitT_C"/>
    <property type="match status" value="1"/>
</dbReference>
<keyword evidence="5 6" id="KW-0472">Membrane</keyword>
<dbReference type="InterPro" id="IPR051461">
    <property type="entry name" value="UPF0750_membrane"/>
</dbReference>
<reference evidence="8 9" key="1">
    <citation type="submission" date="2024-02" db="EMBL/GenBank/DDBJ databases">
        <title>Seven novel Bacillus-like species.</title>
        <authorList>
            <person name="Liu G."/>
        </authorList>
    </citation>
    <scope>NUCLEOTIDE SEQUENCE [LARGE SCALE GENOMIC DNA]</scope>
    <source>
        <strain evidence="8 9">FJAT-52991</strain>
    </source>
</reference>